<sequence length="93" mass="9391">MNSGSLATRVVATIVTTIALLAILVALGNAGHGTGSVIAGVLITTGILGFWLRSREGSSKDVGVGVLAGGTVVIVVLIVEFVAFLFWLGPQLS</sequence>
<dbReference type="RefSeq" id="WP_345520992.1">
    <property type="nucleotide sequence ID" value="NZ_BAABKM010000002.1"/>
</dbReference>
<evidence type="ECO:0000256" key="1">
    <source>
        <dbReference type="SAM" id="Phobius"/>
    </source>
</evidence>
<keyword evidence="1" id="KW-0472">Membrane</keyword>
<feature type="transmembrane region" description="Helical" evidence="1">
    <location>
        <begin position="64"/>
        <end position="88"/>
    </location>
</feature>
<keyword evidence="3" id="KW-1185">Reference proteome</keyword>
<gene>
    <name evidence="2" type="ORF">GCM10023349_18830</name>
</gene>
<keyword evidence="1" id="KW-1133">Transmembrane helix</keyword>
<proteinExistence type="predicted"/>
<evidence type="ECO:0000313" key="3">
    <source>
        <dbReference type="Proteomes" id="UP001499974"/>
    </source>
</evidence>
<feature type="transmembrane region" description="Helical" evidence="1">
    <location>
        <begin position="7"/>
        <end position="27"/>
    </location>
</feature>
<reference evidence="3" key="1">
    <citation type="journal article" date="2019" name="Int. J. Syst. Evol. Microbiol.">
        <title>The Global Catalogue of Microorganisms (GCM) 10K type strain sequencing project: providing services to taxonomists for standard genome sequencing and annotation.</title>
        <authorList>
            <consortium name="The Broad Institute Genomics Platform"/>
            <consortium name="The Broad Institute Genome Sequencing Center for Infectious Disease"/>
            <person name="Wu L."/>
            <person name="Ma J."/>
        </authorList>
    </citation>
    <scope>NUCLEOTIDE SEQUENCE [LARGE SCALE GENOMIC DNA]</scope>
    <source>
        <strain evidence="3">JCM 18531</strain>
    </source>
</reference>
<accession>A0ABP8X7I9</accession>
<dbReference type="Proteomes" id="UP001499974">
    <property type="component" value="Unassembled WGS sequence"/>
</dbReference>
<keyword evidence="1" id="KW-0812">Transmembrane</keyword>
<organism evidence="2 3">
    <name type="scientific">Nocardioides conyzicola</name>
    <dbReference type="NCBI Taxonomy" id="1651781"/>
    <lineage>
        <taxon>Bacteria</taxon>
        <taxon>Bacillati</taxon>
        <taxon>Actinomycetota</taxon>
        <taxon>Actinomycetes</taxon>
        <taxon>Propionibacteriales</taxon>
        <taxon>Nocardioidaceae</taxon>
        <taxon>Nocardioides</taxon>
    </lineage>
</organism>
<feature type="transmembrane region" description="Helical" evidence="1">
    <location>
        <begin position="33"/>
        <end position="52"/>
    </location>
</feature>
<comment type="caution">
    <text evidence="2">The sequence shown here is derived from an EMBL/GenBank/DDBJ whole genome shotgun (WGS) entry which is preliminary data.</text>
</comment>
<protein>
    <recommendedName>
        <fullName evidence="4">DUF4190 domain-containing protein</fullName>
    </recommendedName>
</protein>
<name>A0ABP8X7I9_9ACTN</name>
<dbReference type="EMBL" id="BAABKM010000002">
    <property type="protein sequence ID" value="GAA4701899.1"/>
    <property type="molecule type" value="Genomic_DNA"/>
</dbReference>
<evidence type="ECO:0008006" key="4">
    <source>
        <dbReference type="Google" id="ProtNLM"/>
    </source>
</evidence>
<evidence type="ECO:0000313" key="2">
    <source>
        <dbReference type="EMBL" id="GAA4701899.1"/>
    </source>
</evidence>